<evidence type="ECO:0000313" key="4">
    <source>
        <dbReference type="Proteomes" id="UP000199147"/>
    </source>
</evidence>
<dbReference type="AlphaFoldDB" id="A0A0H5RY37"/>
<dbReference type="Pfam" id="PF00578">
    <property type="entry name" value="AhpC-TSA"/>
    <property type="match status" value="1"/>
</dbReference>
<dbReference type="EMBL" id="CWKH01000003">
    <property type="protein sequence ID" value="CRZ18833.1"/>
    <property type="molecule type" value="Genomic_DNA"/>
</dbReference>
<keyword evidence="4" id="KW-1185">Reference proteome</keyword>
<dbReference type="InterPro" id="IPR000866">
    <property type="entry name" value="AhpC/TSA"/>
</dbReference>
<dbReference type="Gene3D" id="3.40.30.10">
    <property type="entry name" value="Glutaredoxin"/>
    <property type="match status" value="1"/>
</dbReference>
<dbReference type="OrthoDB" id="9790194at2"/>
<name>A0A0H5RY37_9MYCO</name>
<dbReference type="PROSITE" id="PS51352">
    <property type="entry name" value="THIOREDOXIN_2"/>
    <property type="match status" value="1"/>
</dbReference>
<keyword evidence="1" id="KW-0732">Signal</keyword>
<dbReference type="PROSITE" id="PS51257">
    <property type="entry name" value="PROKAR_LIPOPROTEIN"/>
    <property type="match status" value="1"/>
</dbReference>
<dbReference type="STRING" id="146018.BN2156_05746"/>
<dbReference type="InterPro" id="IPR013766">
    <property type="entry name" value="Thioredoxin_domain"/>
</dbReference>
<organism evidence="3 4">
    <name type="scientific">Mycolicibacterium neworleansense</name>
    <dbReference type="NCBI Taxonomy" id="146018"/>
    <lineage>
        <taxon>Bacteria</taxon>
        <taxon>Bacillati</taxon>
        <taxon>Actinomycetota</taxon>
        <taxon>Actinomycetes</taxon>
        <taxon>Mycobacteriales</taxon>
        <taxon>Mycobacteriaceae</taxon>
        <taxon>Mycolicibacterium</taxon>
    </lineage>
</organism>
<protein>
    <submittedName>
        <fullName evidence="3">Lipoprotein DsbF</fullName>
    </submittedName>
</protein>
<gene>
    <name evidence="3" type="primary">dsbF</name>
    <name evidence="3" type="ORF">BN2156_05746</name>
</gene>
<dbReference type="InterPro" id="IPR050553">
    <property type="entry name" value="Thioredoxin_ResA/DsbE_sf"/>
</dbReference>
<feature type="chain" id="PRO_5038640677" evidence="1">
    <location>
        <begin position="19"/>
        <end position="186"/>
    </location>
</feature>
<accession>A0A0H5RY37</accession>
<dbReference type="GO" id="GO:0016209">
    <property type="term" value="F:antioxidant activity"/>
    <property type="evidence" value="ECO:0007669"/>
    <property type="project" value="InterPro"/>
</dbReference>
<dbReference type="Proteomes" id="UP000199147">
    <property type="component" value="Unassembled WGS sequence"/>
</dbReference>
<dbReference type="RefSeq" id="WP_005086276.1">
    <property type="nucleotide sequence ID" value="NZ_CWKH01000003.1"/>
</dbReference>
<dbReference type="GO" id="GO:0016491">
    <property type="term" value="F:oxidoreductase activity"/>
    <property type="evidence" value="ECO:0007669"/>
    <property type="project" value="InterPro"/>
</dbReference>
<feature type="domain" description="Thioredoxin" evidence="2">
    <location>
        <begin position="32"/>
        <end position="185"/>
    </location>
</feature>
<dbReference type="PANTHER" id="PTHR42852:SF17">
    <property type="entry name" value="THIOREDOXIN-LIKE PROTEIN HI_1115"/>
    <property type="match status" value="1"/>
</dbReference>
<dbReference type="InterPro" id="IPR036249">
    <property type="entry name" value="Thioredoxin-like_sf"/>
</dbReference>
<keyword evidence="3" id="KW-0449">Lipoprotein</keyword>
<feature type="signal peptide" evidence="1">
    <location>
        <begin position="1"/>
        <end position="18"/>
    </location>
</feature>
<proteinExistence type="predicted"/>
<evidence type="ECO:0000259" key="2">
    <source>
        <dbReference type="PROSITE" id="PS51352"/>
    </source>
</evidence>
<dbReference type="SUPFAM" id="SSF52833">
    <property type="entry name" value="Thioredoxin-like"/>
    <property type="match status" value="1"/>
</dbReference>
<evidence type="ECO:0000256" key="1">
    <source>
        <dbReference type="SAM" id="SignalP"/>
    </source>
</evidence>
<evidence type="ECO:0000313" key="3">
    <source>
        <dbReference type="EMBL" id="CRZ18833.1"/>
    </source>
</evidence>
<dbReference type="PANTHER" id="PTHR42852">
    <property type="entry name" value="THIOL:DISULFIDE INTERCHANGE PROTEIN DSBE"/>
    <property type="match status" value="1"/>
</dbReference>
<sequence precursor="true">MRVSGCIAVAAAVAVALAGCAGSGAQQAQSQAAVTSAAPSGMQPDAVGRAVPEQLRFTSALVDGISFEGSSLAGKDAVLWFWAPWCGECRREAPHVAAVQKATGDKVVVMGVAGRGDNAGMRSFIDATGVGGFAHIVDTDGTVWQRFGVVQQPAYAFIDHTGAVTVVRGSLGEDELAARVDALSSS</sequence>
<reference evidence="4" key="1">
    <citation type="submission" date="2015-07" db="EMBL/GenBank/DDBJ databases">
        <authorList>
            <person name="Urmite Genomes"/>
        </authorList>
    </citation>
    <scope>NUCLEOTIDE SEQUENCE [LARGE SCALE GENOMIC DNA]</scope>
    <source>
        <strain evidence="4">type strain: ATCC 49404</strain>
    </source>
</reference>